<dbReference type="InterPro" id="IPR001728">
    <property type="entry name" value="ThyrH_rcpt"/>
</dbReference>
<keyword evidence="7 11" id="KW-0238">DNA-binding</keyword>
<evidence type="ECO:0000313" key="16">
    <source>
        <dbReference type="Proteomes" id="UP000186922"/>
    </source>
</evidence>
<dbReference type="OrthoDB" id="8832025at2759"/>
<reference evidence="15 16" key="1">
    <citation type="journal article" date="2016" name="Nat. Commun.">
        <title>Extremotolerant tardigrade genome and improved radiotolerance of human cultured cells by tardigrade-unique protein.</title>
        <authorList>
            <person name="Hashimoto T."/>
            <person name="Horikawa D.D."/>
            <person name="Saito Y."/>
            <person name="Kuwahara H."/>
            <person name="Kozuka-Hata H."/>
            <person name="Shin-I T."/>
            <person name="Minakuchi Y."/>
            <person name="Ohishi K."/>
            <person name="Motoyama A."/>
            <person name="Aizu T."/>
            <person name="Enomoto A."/>
            <person name="Kondo K."/>
            <person name="Tanaka S."/>
            <person name="Hara Y."/>
            <person name="Koshikawa S."/>
            <person name="Sagara H."/>
            <person name="Miura T."/>
            <person name="Yokobori S."/>
            <person name="Miyagawa K."/>
            <person name="Suzuki Y."/>
            <person name="Kubo T."/>
            <person name="Oyama M."/>
            <person name="Kohara Y."/>
            <person name="Fujiyama A."/>
            <person name="Arakawa K."/>
            <person name="Katayama T."/>
            <person name="Toyoda A."/>
            <person name="Kunieda T."/>
        </authorList>
    </citation>
    <scope>NUCLEOTIDE SEQUENCE [LARGE SCALE GENOMIC DNA]</scope>
    <source>
        <strain evidence="15 16">YOKOZUNA-1</strain>
    </source>
</reference>
<evidence type="ECO:0000313" key="15">
    <source>
        <dbReference type="EMBL" id="GAU92736.1"/>
    </source>
</evidence>
<evidence type="ECO:0000256" key="3">
    <source>
        <dbReference type="ARBA" id="ARBA00022723"/>
    </source>
</evidence>
<dbReference type="Gene3D" id="3.30.50.10">
    <property type="entry name" value="Erythroid Transcription Factor GATA-1, subunit A"/>
    <property type="match status" value="1"/>
</dbReference>
<dbReference type="GO" id="GO:0000978">
    <property type="term" value="F:RNA polymerase II cis-regulatory region sequence-specific DNA binding"/>
    <property type="evidence" value="ECO:0007669"/>
    <property type="project" value="TreeGrafter"/>
</dbReference>
<evidence type="ECO:0000256" key="9">
    <source>
        <dbReference type="ARBA" id="ARBA00023170"/>
    </source>
</evidence>
<comment type="caution">
    <text evidence="15">The sequence shown here is derived from an EMBL/GenBank/DDBJ whole genome shotgun (WGS) entry which is preliminary data.</text>
</comment>
<dbReference type="InterPro" id="IPR035500">
    <property type="entry name" value="NHR-like_dom_sf"/>
</dbReference>
<dbReference type="SUPFAM" id="SSF57716">
    <property type="entry name" value="Glucocorticoid receptor-like (DNA-binding domain)"/>
    <property type="match status" value="1"/>
</dbReference>
<evidence type="ECO:0000256" key="8">
    <source>
        <dbReference type="ARBA" id="ARBA00023163"/>
    </source>
</evidence>
<evidence type="ECO:0000256" key="7">
    <source>
        <dbReference type="ARBA" id="ARBA00023125"/>
    </source>
</evidence>
<dbReference type="PROSITE" id="PS51030">
    <property type="entry name" value="NUCLEAR_REC_DBD_2"/>
    <property type="match status" value="1"/>
</dbReference>
<keyword evidence="3 11" id="KW-0479">Metal-binding</keyword>
<dbReference type="PROSITE" id="PS51843">
    <property type="entry name" value="NR_LBD"/>
    <property type="match status" value="1"/>
</dbReference>
<comment type="subcellular location">
    <subcellularLocation>
        <location evidence="1 11">Nucleus</location>
    </subcellularLocation>
</comment>
<dbReference type="EMBL" id="BDGG01000002">
    <property type="protein sequence ID" value="GAU92736.1"/>
    <property type="molecule type" value="Genomic_DNA"/>
</dbReference>
<keyword evidence="8 11" id="KW-0804">Transcription</keyword>
<evidence type="ECO:0000256" key="1">
    <source>
        <dbReference type="ARBA" id="ARBA00004123"/>
    </source>
</evidence>
<organism evidence="15 16">
    <name type="scientific">Ramazzottius varieornatus</name>
    <name type="common">Water bear</name>
    <name type="synonym">Tardigrade</name>
    <dbReference type="NCBI Taxonomy" id="947166"/>
    <lineage>
        <taxon>Eukaryota</taxon>
        <taxon>Metazoa</taxon>
        <taxon>Ecdysozoa</taxon>
        <taxon>Tardigrada</taxon>
        <taxon>Eutardigrada</taxon>
        <taxon>Parachela</taxon>
        <taxon>Hypsibioidea</taxon>
        <taxon>Ramazzottiidae</taxon>
        <taxon>Ramazzottius</taxon>
    </lineage>
</organism>
<feature type="domain" description="NR LBD" evidence="14">
    <location>
        <begin position="249"/>
        <end position="493"/>
    </location>
</feature>
<dbReference type="GO" id="GO:0004879">
    <property type="term" value="F:nuclear receptor activity"/>
    <property type="evidence" value="ECO:0007669"/>
    <property type="project" value="InterPro"/>
</dbReference>
<evidence type="ECO:0008006" key="17">
    <source>
        <dbReference type="Google" id="ProtNLM"/>
    </source>
</evidence>
<evidence type="ECO:0000256" key="10">
    <source>
        <dbReference type="ARBA" id="ARBA00023242"/>
    </source>
</evidence>
<evidence type="ECO:0000259" key="14">
    <source>
        <dbReference type="PROSITE" id="PS51843"/>
    </source>
</evidence>
<evidence type="ECO:0000256" key="4">
    <source>
        <dbReference type="ARBA" id="ARBA00022771"/>
    </source>
</evidence>
<keyword evidence="6 11" id="KW-0805">Transcription regulation</keyword>
<name>A0A1D1UST6_RAMVA</name>
<feature type="domain" description="Nuclear receptor" evidence="13">
    <location>
        <begin position="16"/>
        <end position="91"/>
    </location>
</feature>
<dbReference type="PANTHER" id="PTHR45805">
    <property type="entry name" value="NUCLEAR HORMONE RECEPTOR HR3-RELATED"/>
    <property type="match status" value="1"/>
</dbReference>
<dbReference type="InterPro" id="IPR001723">
    <property type="entry name" value="Nuclear_hrmn_rcpt"/>
</dbReference>
<dbReference type="InterPro" id="IPR000536">
    <property type="entry name" value="Nucl_hrmn_rcpt_lig-bd"/>
</dbReference>
<keyword evidence="16" id="KW-1185">Reference proteome</keyword>
<sequence length="500" mass="55841">MLHTVMSTNIKAQIEIIPCKVCGDKSSGVHYGVITCEGCKGFFRRSQSATVNYQCPRNRNCIVDRVNRNRCQYCRLQKCLRLGMSRDAVKFGRMSKKQREKVEAEVTYHRGLAVRNAAQAAAMANGVHSQVNSTCNGQEMPDSSLGFDLVATSSTPISGYSGSSSSPPPYTPHPYGMSSGSSLNSAFNQMQLHSLAQLTGMSDMQGNYVDSTTPIDRRHSPPQHDIVNSSTHGSIGFPSESHVGSPFYPPDILTQFILEAHIKTCMYNNNQVIGLRQDWDPKESQAILHAFQEMTSTDIWIDCAKKLTDVLQQVIEFAKLLPGFMNLEQEDQITLLKSGSFEIAVIRISRCYDPTANIVLYGDRFVPIEAFSTGETDEFQFVTSIFEFAKSIIDLNLTESELALFSAAALMSPDRAGLRKVQLVNELFNHVVTALRTELSRSKPYETRTFDRLVAKLGTLRQLSTQHLYLLTNFKRAAPPSIDRQIPPLHNELFPCRNEM</sequence>
<dbReference type="InterPro" id="IPR044101">
    <property type="entry name" value="NR_DBD_ROR"/>
</dbReference>
<accession>A0A1D1UST6</accession>
<dbReference type="SUPFAM" id="SSF48508">
    <property type="entry name" value="Nuclear receptor ligand-binding domain"/>
    <property type="match status" value="1"/>
</dbReference>
<comment type="similarity">
    <text evidence="2">Belongs to the nuclear hormone receptor family. NR1 subfamily.</text>
</comment>
<dbReference type="SMART" id="SM00399">
    <property type="entry name" value="ZnF_C4"/>
    <property type="match status" value="1"/>
</dbReference>
<dbReference type="PRINTS" id="PR00047">
    <property type="entry name" value="STROIDFINGER"/>
</dbReference>
<keyword evidence="5 11" id="KW-0862">Zinc</keyword>
<evidence type="ECO:0000256" key="2">
    <source>
        <dbReference type="ARBA" id="ARBA00008092"/>
    </source>
</evidence>
<protein>
    <recommendedName>
        <fullName evidence="17">Nuclear hormone receptor HR3</fullName>
    </recommendedName>
</protein>
<evidence type="ECO:0000256" key="12">
    <source>
        <dbReference type="SAM" id="MobiDB-lite"/>
    </source>
</evidence>
<keyword evidence="9 11" id="KW-0675">Receptor</keyword>
<keyword evidence="4 11" id="KW-0863">Zinc-finger</keyword>
<feature type="region of interest" description="Disordered" evidence="12">
    <location>
        <begin position="157"/>
        <end position="182"/>
    </location>
</feature>
<dbReference type="GO" id="GO:0005634">
    <property type="term" value="C:nucleus"/>
    <property type="evidence" value="ECO:0007669"/>
    <property type="project" value="UniProtKB-SubCell"/>
</dbReference>
<dbReference type="Gene3D" id="1.10.565.10">
    <property type="entry name" value="Retinoid X Receptor"/>
    <property type="match status" value="1"/>
</dbReference>
<dbReference type="Pfam" id="PF00105">
    <property type="entry name" value="zf-C4"/>
    <property type="match status" value="1"/>
</dbReference>
<dbReference type="SMART" id="SM00430">
    <property type="entry name" value="HOLI"/>
    <property type="match status" value="1"/>
</dbReference>
<dbReference type="FunFam" id="3.30.50.10:FF:000003">
    <property type="entry name" value="Nuclear orphan receptor ROR-beta"/>
    <property type="match status" value="1"/>
</dbReference>
<dbReference type="STRING" id="947166.A0A1D1UST6"/>
<dbReference type="PROSITE" id="PS00031">
    <property type="entry name" value="NUCLEAR_REC_DBD_1"/>
    <property type="match status" value="1"/>
</dbReference>
<dbReference type="PRINTS" id="PR00398">
    <property type="entry name" value="STRDHORMONER"/>
</dbReference>
<dbReference type="PANTHER" id="PTHR45805:SF2">
    <property type="entry name" value="NUCLEAR HORMONE RECEPTOR HR3-RELATED"/>
    <property type="match status" value="1"/>
</dbReference>
<evidence type="ECO:0000259" key="13">
    <source>
        <dbReference type="PROSITE" id="PS51030"/>
    </source>
</evidence>
<evidence type="ECO:0000256" key="5">
    <source>
        <dbReference type="ARBA" id="ARBA00022833"/>
    </source>
</evidence>
<dbReference type="InterPro" id="IPR013088">
    <property type="entry name" value="Znf_NHR/GATA"/>
</dbReference>
<evidence type="ECO:0000256" key="6">
    <source>
        <dbReference type="ARBA" id="ARBA00023015"/>
    </source>
</evidence>
<dbReference type="Proteomes" id="UP000186922">
    <property type="component" value="Unassembled WGS sequence"/>
</dbReference>
<dbReference type="GO" id="GO:0008270">
    <property type="term" value="F:zinc ion binding"/>
    <property type="evidence" value="ECO:0007669"/>
    <property type="project" value="UniProtKB-KW"/>
</dbReference>
<dbReference type="CDD" id="cd06968">
    <property type="entry name" value="NR_DBD_ROR"/>
    <property type="match status" value="1"/>
</dbReference>
<dbReference type="InterPro" id="IPR001628">
    <property type="entry name" value="Znf_hrmn_rcpt"/>
</dbReference>
<gene>
    <name evidence="15" type="primary">RvY_04780-1</name>
    <name evidence="15" type="synonym">RvY_04780.1</name>
    <name evidence="15" type="ORF">RvY_04780</name>
</gene>
<evidence type="ECO:0000256" key="11">
    <source>
        <dbReference type="RuleBase" id="RU004334"/>
    </source>
</evidence>
<proteinExistence type="inferred from homology"/>
<dbReference type="Pfam" id="PF00104">
    <property type="entry name" value="Hormone_recep"/>
    <property type="match status" value="1"/>
</dbReference>
<keyword evidence="10 11" id="KW-0539">Nucleus</keyword>
<dbReference type="AlphaFoldDB" id="A0A1D1UST6"/>
<dbReference type="PRINTS" id="PR00546">
    <property type="entry name" value="THYROIDHORMR"/>
</dbReference>